<proteinExistence type="predicted"/>
<keyword evidence="3" id="KW-1185">Reference proteome</keyword>
<dbReference type="Proteomes" id="UP000000768">
    <property type="component" value="Chromosome 1"/>
</dbReference>
<keyword evidence="1" id="KW-0812">Transmembrane</keyword>
<dbReference type="EMBL" id="CM000760">
    <property type="protein sequence ID" value="KXG39638.1"/>
    <property type="molecule type" value="Genomic_DNA"/>
</dbReference>
<protein>
    <submittedName>
        <fullName evidence="2">Uncharacterized protein</fullName>
    </submittedName>
</protein>
<accession>A0A1B6QNY8</accession>
<reference evidence="3" key="2">
    <citation type="journal article" date="2018" name="Plant J.">
        <title>The Sorghum bicolor reference genome: improved assembly, gene annotations, a transcriptome atlas, and signatures of genome organization.</title>
        <authorList>
            <person name="McCormick R.F."/>
            <person name="Truong S.K."/>
            <person name="Sreedasyam A."/>
            <person name="Jenkins J."/>
            <person name="Shu S."/>
            <person name="Sims D."/>
            <person name="Kennedy M."/>
            <person name="Amirebrahimi M."/>
            <person name="Weers B.D."/>
            <person name="McKinley B."/>
            <person name="Mattison A."/>
            <person name="Morishige D.T."/>
            <person name="Grimwood J."/>
            <person name="Schmutz J."/>
            <person name="Mullet J.E."/>
        </authorList>
    </citation>
    <scope>NUCLEOTIDE SEQUENCE [LARGE SCALE GENOMIC DNA]</scope>
    <source>
        <strain evidence="3">cv. BTx623</strain>
    </source>
</reference>
<reference evidence="2 3" key="1">
    <citation type="journal article" date="2009" name="Nature">
        <title>The Sorghum bicolor genome and the diversification of grasses.</title>
        <authorList>
            <person name="Paterson A.H."/>
            <person name="Bowers J.E."/>
            <person name="Bruggmann R."/>
            <person name="Dubchak I."/>
            <person name="Grimwood J."/>
            <person name="Gundlach H."/>
            <person name="Haberer G."/>
            <person name="Hellsten U."/>
            <person name="Mitros T."/>
            <person name="Poliakov A."/>
            <person name="Schmutz J."/>
            <person name="Spannagl M."/>
            <person name="Tang H."/>
            <person name="Wang X."/>
            <person name="Wicker T."/>
            <person name="Bharti A.K."/>
            <person name="Chapman J."/>
            <person name="Feltus F.A."/>
            <person name="Gowik U."/>
            <person name="Grigoriev I.V."/>
            <person name="Lyons E."/>
            <person name="Maher C.A."/>
            <person name="Martis M."/>
            <person name="Narechania A."/>
            <person name="Otillar R.P."/>
            <person name="Penning B.W."/>
            <person name="Salamov A.A."/>
            <person name="Wang Y."/>
            <person name="Zhang L."/>
            <person name="Carpita N.C."/>
            <person name="Freeling M."/>
            <person name="Gingle A.R."/>
            <person name="Hash C.T."/>
            <person name="Keller B."/>
            <person name="Klein P."/>
            <person name="Kresovich S."/>
            <person name="McCann M.C."/>
            <person name="Ming R."/>
            <person name="Peterson D.G."/>
            <person name="Mehboob-ur-Rahman"/>
            <person name="Ware D."/>
            <person name="Westhoff P."/>
            <person name="Mayer K.F."/>
            <person name="Messing J."/>
            <person name="Rokhsar D.S."/>
        </authorList>
    </citation>
    <scope>NUCLEOTIDE SEQUENCE [LARGE SCALE GENOMIC DNA]</scope>
    <source>
        <strain evidence="3">cv. BTx623</strain>
    </source>
</reference>
<dbReference type="AlphaFoldDB" id="A0A1B6QNY8"/>
<organism evidence="2 3">
    <name type="scientific">Sorghum bicolor</name>
    <name type="common">Sorghum</name>
    <name type="synonym">Sorghum vulgare</name>
    <dbReference type="NCBI Taxonomy" id="4558"/>
    <lineage>
        <taxon>Eukaryota</taxon>
        <taxon>Viridiplantae</taxon>
        <taxon>Streptophyta</taxon>
        <taxon>Embryophyta</taxon>
        <taxon>Tracheophyta</taxon>
        <taxon>Spermatophyta</taxon>
        <taxon>Magnoliopsida</taxon>
        <taxon>Liliopsida</taxon>
        <taxon>Poales</taxon>
        <taxon>Poaceae</taxon>
        <taxon>PACMAD clade</taxon>
        <taxon>Panicoideae</taxon>
        <taxon>Andropogonodae</taxon>
        <taxon>Andropogoneae</taxon>
        <taxon>Sorghinae</taxon>
        <taxon>Sorghum</taxon>
    </lineage>
</organism>
<sequence length="135" mass="14978">MPADTDDTFVHVTRLPSGISGQGGGVVCALALAGLRADAEHRHGLCVLAFTCRRSAAAIIVRRSPRSAMMVFGTARCNHVGKKKRDVDPQVEGYFCAAVPRSYRSQWNRYSPHLVIFVILLWSLHTFFYLLLFNA</sequence>
<evidence type="ECO:0000256" key="1">
    <source>
        <dbReference type="SAM" id="Phobius"/>
    </source>
</evidence>
<dbReference type="Gramene" id="KXG39638">
    <property type="protein sequence ID" value="KXG39638"/>
    <property type="gene ID" value="SORBI_3001G412300"/>
</dbReference>
<evidence type="ECO:0000313" key="2">
    <source>
        <dbReference type="EMBL" id="KXG39638.1"/>
    </source>
</evidence>
<name>A0A1B6QNY8_SORBI</name>
<evidence type="ECO:0000313" key="3">
    <source>
        <dbReference type="Proteomes" id="UP000000768"/>
    </source>
</evidence>
<dbReference type="InParanoid" id="A0A1B6QNY8"/>
<keyword evidence="1" id="KW-0472">Membrane</keyword>
<feature type="transmembrane region" description="Helical" evidence="1">
    <location>
        <begin position="114"/>
        <end position="132"/>
    </location>
</feature>
<keyword evidence="1" id="KW-1133">Transmembrane helix</keyword>
<gene>
    <name evidence="2" type="ORF">SORBI_3001G412300</name>
</gene>